<evidence type="ECO:0000256" key="5">
    <source>
        <dbReference type="ARBA" id="ARBA00012161"/>
    </source>
</evidence>
<feature type="region of interest" description="Disordered" evidence="15">
    <location>
        <begin position="539"/>
        <end position="608"/>
    </location>
</feature>
<keyword evidence="10" id="KW-0378">Hydrolase</keyword>
<evidence type="ECO:0000256" key="11">
    <source>
        <dbReference type="ARBA" id="ARBA00022839"/>
    </source>
</evidence>
<keyword evidence="8" id="KW-0540">Nuclease</keyword>
<keyword evidence="7" id="KW-0963">Cytoplasm</keyword>
<dbReference type="Gene3D" id="3.30.420.10">
    <property type="entry name" value="Ribonuclease H-like superfamily/Ribonuclease H"/>
    <property type="match status" value="2"/>
</dbReference>
<dbReference type="EC" id="3.1.13.4" evidence="5"/>
<dbReference type="GO" id="GO:0005737">
    <property type="term" value="C:cytoplasm"/>
    <property type="evidence" value="ECO:0007669"/>
    <property type="project" value="UniProtKB-SubCell"/>
</dbReference>
<keyword evidence="9" id="KW-0479">Metal-binding</keyword>
<evidence type="ECO:0000256" key="4">
    <source>
        <dbReference type="ARBA" id="ARBA00008372"/>
    </source>
</evidence>
<dbReference type="GO" id="GO:0046872">
    <property type="term" value="F:metal ion binding"/>
    <property type="evidence" value="ECO:0007669"/>
    <property type="project" value="UniProtKB-KW"/>
</dbReference>
<comment type="catalytic activity">
    <reaction evidence="1">
        <text>Exonucleolytic cleavage of poly(A) to 5'-AMP.</text>
        <dbReference type="EC" id="3.1.13.4"/>
    </reaction>
</comment>
<comment type="subcellular location">
    <subcellularLocation>
        <location evidence="3">Cytoplasm</location>
    </subcellularLocation>
    <subcellularLocation>
        <location evidence="2">Nucleus</location>
    </subcellularLocation>
</comment>
<evidence type="ECO:0000259" key="16">
    <source>
        <dbReference type="PROSITE" id="PS51061"/>
    </source>
</evidence>
<dbReference type="PANTHER" id="PTHR15092:SF44">
    <property type="entry name" value="POLY(A)-SPECIFIC RIBONUCLEASE PARN"/>
    <property type="match status" value="1"/>
</dbReference>
<dbReference type="SUPFAM" id="SSF54928">
    <property type="entry name" value="RNA-binding domain, RBD"/>
    <property type="match status" value="1"/>
</dbReference>
<dbReference type="GO" id="GO:0005634">
    <property type="term" value="C:nucleus"/>
    <property type="evidence" value="ECO:0007669"/>
    <property type="project" value="UniProtKB-SubCell"/>
</dbReference>
<evidence type="ECO:0000256" key="8">
    <source>
        <dbReference type="ARBA" id="ARBA00022722"/>
    </source>
</evidence>
<sequence>FAEKLDDIAEAIQQATFLAVDAEFTGLDTPDHGHTCPFDTPSERYAKMCKGSLDYLIVQFGLCAFKFNEETQSYEARPFNFYIFPRPYTRQAPDRRFLCQSSSIDFLVQQGFDFNKLFREGISYLTPQQEEVMREALNTKHQQFAKFSSPAFVSPDTADMGPGKGPVQVPEEQKAFISSVCEKIGTFVDKSGGDDVLQLDPCNGFQRKLIYQTIRSQFSSVHLETRTGEKKERFIVVTRVASEEELKKKEKDKQNAEIMELEEAVGFAKVMKLISQSGKLVVGHNMLLDVMHMLNQFCCPLPPDLEEFKAMVKECLPRIVDTKLMASTHPFREVISNTSLEELRKSLDKKPFTPAKVELAEEFKRYENATEMYHEAGYDAFVTGCLFATMANYLGTFQDPVQPVVLPSSKLVEPFVNKLFLMRIADIPYMNLTGSDLDPNRDHVFHITFPKEWRSSDINHLFAPFGSIHISWVNDTSAFVALYKKDNCTVVRKALCADRSTYQLVPYSSYKMGSAAPVPSPLSPRKRASADIDSVYSWTNKKRKSADEEGAKPMDMTTTPPVPEEEEEMPTAMDLSADRSRSRLSAATGDGNEEAASKEKMFTEPAAW</sequence>
<dbReference type="InterPro" id="IPR034042">
    <property type="entry name" value="PARN_R3H"/>
</dbReference>
<dbReference type="GO" id="GO:0003723">
    <property type="term" value="F:RNA binding"/>
    <property type="evidence" value="ECO:0007669"/>
    <property type="project" value="UniProtKB-KW"/>
</dbReference>
<gene>
    <name evidence="17" type="ORF">BaRGS_00006419</name>
</gene>
<feature type="domain" description="R3H" evidence="16">
    <location>
        <begin position="174"/>
        <end position="241"/>
    </location>
</feature>
<evidence type="ECO:0000256" key="13">
    <source>
        <dbReference type="ARBA" id="ARBA00023242"/>
    </source>
</evidence>
<feature type="non-terminal residue" evidence="17">
    <location>
        <position position="1"/>
    </location>
</feature>
<evidence type="ECO:0000256" key="12">
    <source>
        <dbReference type="ARBA" id="ARBA00022884"/>
    </source>
</evidence>
<proteinExistence type="inferred from homology"/>
<dbReference type="InterPro" id="IPR035979">
    <property type="entry name" value="RBD_domain_sf"/>
</dbReference>
<accession>A0ABD0LSK3</accession>
<evidence type="ECO:0000256" key="1">
    <source>
        <dbReference type="ARBA" id="ARBA00001663"/>
    </source>
</evidence>
<name>A0ABD0LSK3_9CAEN</name>
<dbReference type="FunFam" id="3.30.420.10:FF:000035">
    <property type="entry name" value="Poly(A)-specific ribonuclease PARN"/>
    <property type="match status" value="1"/>
</dbReference>
<dbReference type="Pfam" id="PF04857">
    <property type="entry name" value="CAF1"/>
    <property type="match status" value="1"/>
</dbReference>
<dbReference type="PANTHER" id="PTHR15092">
    <property type="entry name" value="POLY A -SPECIFIC RIBONUCLEASE/TARGET OF EGR1, MEMBER 1"/>
    <property type="match status" value="1"/>
</dbReference>
<dbReference type="AlphaFoldDB" id="A0ABD0LSK3"/>
<dbReference type="InterPro" id="IPR014789">
    <property type="entry name" value="PolyA-riboNase_RNA-binding"/>
</dbReference>
<protein>
    <recommendedName>
        <fullName evidence="6">Poly(A)-specific ribonuclease PARN</fullName>
        <ecNumber evidence="5">3.1.13.4</ecNumber>
    </recommendedName>
    <alternativeName>
        <fullName evidence="14">Polyadenylate-specific ribonuclease</fullName>
    </alternativeName>
</protein>
<dbReference type="SUPFAM" id="SSF82708">
    <property type="entry name" value="R3H domain"/>
    <property type="match status" value="1"/>
</dbReference>
<evidence type="ECO:0000256" key="7">
    <source>
        <dbReference type="ARBA" id="ARBA00022490"/>
    </source>
</evidence>
<dbReference type="InterPro" id="IPR012337">
    <property type="entry name" value="RNaseH-like_sf"/>
</dbReference>
<dbReference type="EMBL" id="JACVVK020000026">
    <property type="protein sequence ID" value="KAK7502466.1"/>
    <property type="molecule type" value="Genomic_DNA"/>
</dbReference>
<evidence type="ECO:0000256" key="2">
    <source>
        <dbReference type="ARBA" id="ARBA00004123"/>
    </source>
</evidence>
<dbReference type="InterPro" id="IPR051181">
    <property type="entry name" value="CAF1_poly(A)_ribonucleases"/>
</dbReference>
<evidence type="ECO:0000256" key="9">
    <source>
        <dbReference type="ARBA" id="ARBA00022723"/>
    </source>
</evidence>
<evidence type="ECO:0000256" key="10">
    <source>
        <dbReference type="ARBA" id="ARBA00022801"/>
    </source>
</evidence>
<dbReference type="PROSITE" id="PS51061">
    <property type="entry name" value="R3H"/>
    <property type="match status" value="1"/>
</dbReference>
<dbReference type="InterPro" id="IPR012677">
    <property type="entry name" value="Nucleotide-bd_a/b_plait_sf"/>
</dbReference>
<organism evidence="17 18">
    <name type="scientific">Batillaria attramentaria</name>
    <dbReference type="NCBI Taxonomy" id="370345"/>
    <lineage>
        <taxon>Eukaryota</taxon>
        <taxon>Metazoa</taxon>
        <taxon>Spiralia</taxon>
        <taxon>Lophotrochozoa</taxon>
        <taxon>Mollusca</taxon>
        <taxon>Gastropoda</taxon>
        <taxon>Caenogastropoda</taxon>
        <taxon>Sorbeoconcha</taxon>
        <taxon>Cerithioidea</taxon>
        <taxon>Batillariidae</taxon>
        <taxon>Batillaria</taxon>
    </lineage>
</organism>
<evidence type="ECO:0000313" key="17">
    <source>
        <dbReference type="EMBL" id="KAK7502466.1"/>
    </source>
</evidence>
<evidence type="ECO:0000256" key="6">
    <source>
        <dbReference type="ARBA" id="ARBA00015918"/>
    </source>
</evidence>
<dbReference type="GO" id="GO:0004535">
    <property type="term" value="F:poly(A)-specific ribonuclease activity"/>
    <property type="evidence" value="ECO:0007669"/>
    <property type="project" value="UniProtKB-EC"/>
</dbReference>
<evidence type="ECO:0000256" key="3">
    <source>
        <dbReference type="ARBA" id="ARBA00004496"/>
    </source>
</evidence>
<keyword evidence="12" id="KW-0694">RNA-binding</keyword>
<keyword evidence="13" id="KW-0539">Nucleus</keyword>
<dbReference type="InterPro" id="IPR036397">
    <property type="entry name" value="RNaseH_sf"/>
</dbReference>
<keyword evidence="18" id="KW-1185">Reference proteome</keyword>
<dbReference type="CDD" id="cd12428">
    <property type="entry name" value="RRM_PARN"/>
    <property type="match status" value="1"/>
</dbReference>
<dbReference type="Pfam" id="PF08675">
    <property type="entry name" value="RNA_bind"/>
    <property type="match status" value="1"/>
</dbReference>
<dbReference type="InterPro" id="IPR006941">
    <property type="entry name" value="RNase_CAF1"/>
</dbReference>
<keyword evidence="11" id="KW-0269">Exonuclease</keyword>
<comment type="caution">
    <text evidence="17">The sequence shown here is derived from an EMBL/GenBank/DDBJ whole genome shotgun (WGS) entry which is preliminary data.</text>
</comment>
<dbReference type="Proteomes" id="UP001519460">
    <property type="component" value="Unassembled WGS sequence"/>
</dbReference>
<dbReference type="CDD" id="cd02637">
    <property type="entry name" value="R3H_PARN"/>
    <property type="match status" value="1"/>
</dbReference>
<evidence type="ECO:0000313" key="18">
    <source>
        <dbReference type="Proteomes" id="UP001519460"/>
    </source>
</evidence>
<reference evidence="17 18" key="1">
    <citation type="journal article" date="2023" name="Sci. Data">
        <title>Genome assembly of the Korean intertidal mud-creeper Batillaria attramentaria.</title>
        <authorList>
            <person name="Patra A.K."/>
            <person name="Ho P.T."/>
            <person name="Jun S."/>
            <person name="Lee S.J."/>
            <person name="Kim Y."/>
            <person name="Won Y.J."/>
        </authorList>
    </citation>
    <scope>NUCLEOTIDE SEQUENCE [LARGE SCALE GENOMIC DNA]</scope>
    <source>
        <strain evidence="17">Wonlab-2016</strain>
    </source>
</reference>
<dbReference type="InterPro" id="IPR001374">
    <property type="entry name" value="R3H_dom"/>
</dbReference>
<dbReference type="InterPro" id="IPR036867">
    <property type="entry name" value="R3H_dom_sf"/>
</dbReference>
<dbReference type="FunFam" id="3.30.420.10:FF:000120">
    <property type="entry name" value="Poly(A)-specific ribonuclease PARN"/>
    <property type="match status" value="1"/>
</dbReference>
<dbReference type="Gene3D" id="3.30.70.330">
    <property type="match status" value="1"/>
</dbReference>
<evidence type="ECO:0000256" key="14">
    <source>
        <dbReference type="ARBA" id="ARBA00031923"/>
    </source>
</evidence>
<evidence type="ECO:0000256" key="15">
    <source>
        <dbReference type="SAM" id="MobiDB-lite"/>
    </source>
</evidence>
<dbReference type="SUPFAM" id="SSF53098">
    <property type="entry name" value="Ribonuclease H-like"/>
    <property type="match status" value="1"/>
</dbReference>
<comment type="similarity">
    <text evidence="4">Belongs to the CAF1 family.</text>
</comment>